<dbReference type="InterPro" id="IPR000270">
    <property type="entry name" value="PB1_dom"/>
</dbReference>
<keyword evidence="4" id="KW-0418">Kinase</keyword>
<evidence type="ECO:0000256" key="7">
    <source>
        <dbReference type="SAM" id="MobiDB-lite"/>
    </source>
</evidence>
<dbReference type="PANTHER" id="PTHR23257:SF908">
    <property type="entry name" value="OS06G0181200 PROTEIN"/>
    <property type="match status" value="1"/>
</dbReference>
<dbReference type="Pfam" id="PF07714">
    <property type="entry name" value="PK_Tyr_Ser-Thr"/>
    <property type="match status" value="1"/>
</dbReference>
<dbReference type="SMART" id="SM00666">
    <property type="entry name" value="PB1"/>
    <property type="match status" value="1"/>
</dbReference>
<dbReference type="SMART" id="SM00220">
    <property type="entry name" value="S_TKc"/>
    <property type="match status" value="1"/>
</dbReference>
<feature type="compositionally biased region" description="Low complexity" evidence="7">
    <location>
        <begin position="297"/>
        <end position="310"/>
    </location>
</feature>
<organism evidence="9 10">
    <name type="scientific">Paspalum notatum var. saurae</name>
    <dbReference type="NCBI Taxonomy" id="547442"/>
    <lineage>
        <taxon>Eukaryota</taxon>
        <taxon>Viridiplantae</taxon>
        <taxon>Streptophyta</taxon>
        <taxon>Embryophyta</taxon>
        <taxon>Tracheophyta</taxon>
        <taxon>Spermatophyta</taxon>
        <taxon>Magnoliopsida</taxon>
        <taxon>Liliopsida</taxon>
        <taxon>Poales</taxon>
        <taxon>Poaceae</taxon>
        <taxon>PACMAD clade</taxon>
        <taxon>Panicoideae</taxon>
        <taxon>Andropogonodae</taxon>
        <taxon>Paspaleae</taxon>
        <taxon>Paspalinae</taxon>
        <taxon>Paspalum</taxon>
    </lineage>
</organism>
<dbReference type="PANTHER" id="PTHR23257">
    <property type="entry name" value="SERINE-THREONINE PROTEIN KINASE"/>
    <property type="match status" value="1"/>
</dbReference>
<dbReference type="PRINTS" id="PR00109">
    <property type="entry name" value="TYRKINASE"/>
</dbReference>
<dbReference type="GO" id="GO:0007165">
    <property type="term" value="P:signal transduction"/>
    <property type="evidence" value="ECO:0007669"/>
    <property type="project" value="TreeGrafter"/>
</dbReference>
<dbReference type="PROSITE" id="PS00107">
    <property type="entry name" value="PROTEIN_KINASE_ATP"/>
    <property type="match status" value="1"/>
</dbReference>
<keyword evidence="1" id="KW-0723">Serine/threonine-protein kinase</keyword>
<dbReference type="InterPro" id="IPR017441">
    <property type="entry name" value="Protein_kinase_ATP_BS"/>
</dbReference>
<keyword evidence="10" id="KW-1185">Reference proteome</keyword>
<keyword evidence="5 6" id="KW-0067">ATP-binding</keyword>
<evidence type="ECO:0000313" key="9">
    <source>
        <dbReference type="EMBL" id="WVZ82263.1"/>
    </source>
</evidence>
<dbReference type="InterPro" id="IPR011009">
    <property type="entry name" value="Kinase-like_dom_sf"/>
</dbReference>
<evidence type="ECO:0000256" key="4">
    <source>
        <dbReference type="ARBA" id="ARBA00022777"/>
    </source>
</evidence>
<evidence type="ECO:0000256" key="3">
    <source>
        <dbReference type="ARBA" id="ARBA00022741"/>
    </source>
</evidence>
<feature type="compositionally biased region" description="Low complexity" evidence="7">
    <location>
        <begin position="208"/>
        <end position="220"/>
    </location>
</feature>
<gene>
    <name evidence="9" type="ORF">U9M48_029546</name>
</gene>
<dbReference type="CDD" id="cd13999">
    <property type="entry name" value="STKc_MAP3K-like"/>
    <property type="match status" value="1"/>
</dbReference>
<name>A0AAQ3TZ44_PASNO</name>
<evidence type="ECO:0000259" key="8">
    <source>
        <dbReference type="PROSITE" id="PS50011"/>
    </source>
</evidence>
<sequence>MAMGPSRVAAAGDPSSPSARAWGAGEDQDAAGSGPGKVKLMCSYGGRIAPRPGDGALRYVGGQTRLISVPRSASFAELLRKVEAVDEASAAAGGVLLRYQLPGEDLDALISVSGPEDYDNMMEEYEKLAAAAPDGSAKLRVFLFPASGADFAGGGGGGGGGGGAGSGSGSGHLGAAAVDESGQRYIDAINCVSAEALAAAVRRRDGAASAGSSAHNSEASEYSGLAEGMSPRAVGPSVVTEYAYSGGPLYQNAFPESVGFSAVSASAPAMGIPAQNPILVRTEPPHQVTASYAASHQPPQVTTYVPQQQQQPPPPQATHYVPHQQPQAASYVPQSYVEPQQVHYINAQQFGVPQPVNYVPVQMSQFMPSIRVTSSMATAAATASTFRPVSAGAEPVLDNTHFTRPMQAQVDQNYRVLQTPLSQLPPLASVHSQTSDAQRFGVQPVMTSTVSAPVVTSSGTIPVVVSSATVPSLRYDDCTMCQRSLPHAHSDNIIREQGNSRAMVSPEVAPVFYSLHQDSASDKSSPGASLGTPANYVAEPRAGNIAGMAQFESSFPATKPAVQAAASPDTGVPIQPTMVALPVSSAPAPNGVYVGHPQAAAEDPARYQQQPYSHSIQPPQVPVNGPQGIDASAYKNSNHPAAEPLREYARDLPHDYARAIDARMQAVHLGPIAPPESSVQGKPSIPHGAIDHAKVEKPPVNIDGTSIYKSQAGGYHMGITNAFTAPALIKEDNIARHSEQPLSAFDVGAQNVHPDIIQRPLNVPVQNNLRVPIEPPISNEKFTVQPPNSGAQFPAGPPLQHPKEILNHLVSGPPNGSSQFPLQATVGSDREPAYTDSLFSNQDPWKAVGNASLVPPKPSKLAKEPVVSGGQYMDGYVPDMNTNAAIHLEEGNRPHVQDPSLKDIHTVKLNKGFGEDNIKKQLQAVAEGVAASVLQSPFPEKPSAFSGDHIDSHGVVVDAKFQDEGNNQSDKSSQGVRVSDDIDNLQIIKNSDLEELRELGSGTFGTVYHGKWRGSDVAIKRINDRCFAGKASEQERMRTDFWNEAAKLASLHHPNVVAFYGVVLDGPGGSVATVTEFMANGSLRQALQRHEKIFDRRRRLLIAMDVAFGMEYLHGKNIVHFDLKSDNLLVNLRDPQRPICKVGDLGLSKVKCQTLISGGVRGTLPWMAPELLNGSSSLVSEKVDVFSFGIVMWELLTGEEPYAELHYGAIIGGIVNNTLRPPVPEACDPQWRALMKQCWSSEPSERPSFTEIGKSLRAMAASPTKAQQQK</sequence>
<dbReference type="Pfam" id="PF00564">
    <property type="entry name" value="PB1"/>
    <property type="match status" value="1"/>
</dbReference>
<dbReference type="GO" id="GO:0005524">
    <property type="term" value="F:ATP binding"/>
    <property type="evidence" value="ECO:0007669"/>
    <property type="project" value="UniProtKB-UniRule"/>
</dbReference>
<feature type="region of interest" description="Disordered" evidence="7">
    <location>
        <begin position="1"/>
        <end position="35"/>
    </location>
</feature>
<dbReference type="GO" id="GO:0004674">
    <property type="term" value="F:protein serine/threonine kinase activity"/>
    <property type="evidence" value="ECO:0007669"/>
    <property type="project" value="UniProtKB-KW"/>
</dbReference>
<reference evidence="9 10" key="1">
    <citation type="submission" date="2024-02" db="EMBL/GenBank/DDBJ databases">
        <title>High-quality chromosome-scale genome assembly of Pensacola bahiagrass (Paspalum notatum Flugge var. saurae).</title>
        <authorList>
            <person name="Vega J.M."/>
            <person name="Podio M."/>
            <person name="Orjuela J."/>
            <person name="Siena L.A."/>
            <person name="Pessino S.C."/>
            <person name="Combes M.C."/>
            <person name="Mariac C."/>
            <person name="Albertini E."/>
            <person name="Pupilli F."/>
            <person name="Ortiz J.P.A."/>
            <person name="Leblanc O."/>
        </authorList>
    </citation>
    <scope>NUCLEOTIDE SEQUENCE [LARGE SCALE GENOMIC DNA]</scope>
    <source>
        <strain evidence="9">R1</strain>
        <tissue evidence="9">Leaf</tissue>
    </source>
</reference>
<dbReference type="InterPro" id="IPR001245">
    <property type="entry name" value="Ser-Thr/Tyr_kinase_cat_dom"/>
</dbReference>
<feature type="region of interest" description="Disordered" evidence="7">
    <location>
        <begin position="208"/>
        <end position="230"/>
    </location>
</feature>
<proteinExistence type="predicted"/>
<evidence type="ECO:0000313" key="10">
    <source>
        <dbReference type="Proteomes" id="UP001341281"/>
    </source>
</evidence>
<dbReference type="Gene3D" id="3.10.20.90">
    <property type="entry name" value="Phosphatidylinositol 3-kinase Catalytic Subunit, Chain A, domain 1"/>
    <property type="match status" value="1"/>
</dbReference>
<evidence type="ECO:0000256" key="2">
    <source>
        <dbReference type="ARBA" id="ARBA00022679"/>
    </source>
</evidence>
<dbReference type="SUPFAM" id="SSF56112">
    <property type="entry name" value="Protein kinase-like (PK-like)"/>
    <property type="match status" value="1"/>
</dbReference>
<dbReference type="CDD" id="cd06410">
    <property type="entry name" value="PB1_UP2"/>
    <property type="match status" value="1"/>
</dbReference>
<dbReference type="PROSITE" id="PS00108">
    <property type="entry name" value="PROTEIN_KINASE_ST"/>
    <property type="match status" value="1"/>
</dbReference>
<evidence type="ECO:0000256" key="6">
    <source>
        <dbReference type="PROSITE-ProRule" id="PRU10141"/>
    </source>
</evidence>
<dbReference type="InterPro" id="IPR050167">
    <property type="entry name" value="Ser_Thr_protein_kinase"/>
</dbReference>
<feature type="binding site" evidence="6">
    <location>
        <position position="1030"/>
    </location>
    <ligand>
        <name>ATP</name>
        <dbReference type="ChEBI" id="CHEBI:30616"/>
    </ligand>
</feature>
<dbReference type="Gene3D" id="3.30.200.20">
    <property type="entry name" value="Phosphorylase Kinase, domain 1"/>
    <property type="match status" value="1"/>
</dbReference>
<protein>
    <recommendedName>
        <fullName evidence="8">Protein kinase domain-containing protein</fullName>
    </recommendedName>
</protein>
<dbReference type="FunFam" id="3.30.200.20:FF:000081">
    <property type="entry name" value="Octicosapeptide/phox/Bem1p domain kinase superfamily protein"/>
    <property type="match status" value="1"/>
</dbReference>
<dbReference type="Gene3D" id="1.10.510.10">
    <property type="entry name" value="Transferase(Phosphotransferase) domain 1"/>
    <property type="match status" value="1"/>
</dbReference>
<keyword evidence="2" id="KW-0808">Transferase</keyword>
<feature type="domain" description="Protein kinase" evidence="8">
    <location>
        <begin position="993"/>
        <end position="1259"/>
    </location>
</feature>
<dbReference type="Proteomes" id="UP001341281">
    <property type="component" value="Chromosome 06"/>
</dbReference>
<dbReference type="SUPFAM" id="SSF54277">
    <property type="entry name" value="CAD &amp; PB1 domains"/>
    <property type="match status" value="1"/>
</dbReference>
<dbReference type="FunFam" id="1.10.510.10:FF:000142">
    <property type="entry name" value="Octicosapeptide/phox/Bem1p domain kinase superfamily protein"/>
    <property type="match status" value="1"/>
</dbReference>
<dbReference type="GO" id="GO:0005737">
    <property type="term" value="C:cytoplasm"/>
    <property type="evidence" value="ECO:0007669"/>
    <property type="project" value="TreeGrafter"/>
</dbReference>
<feature type="region of interest" description="Disordered" evidence="7">
    <location>
        <begin position="295"/>
        <end position="321"/>
    </location>
</feature>
<evidence type="ECO:0000256" key="1">
    <source>
        <dbReference type="ARBA" id="ARBA00022527"/>
    </source>
</evidence>
<evidence type="ECO:0000256" key="5">
    <source>
        <dbReference type="ARBA" id="ARBA00022840"/>
    </source>
</evidence>
<dbReference type="PROSITE" id="PS50011">
    <property type="entry name" value="PROTEIN_KINASE_DOM"/>
    <property type="match status" value="1"/>
</dbReference>
<dbReference type="InterPro" id="IPR008271">
    <property type="entry name" value="Ser/Thr_kinase_AS"/>
</dbReference>
<feature type="region of interest" description="Disordered" evidence="7">
    <location>
        <begin position="1242"/>
        <end position="1270"/>
    </location>
</feature>
<dbReference type="EMBL" id="CP144750">
    <property type="protein sequence ID" value="WVZ82263.1"/>
    <property type="molecule type" value="Genomic_DNA"/>
</dbReference>
<dbReference type="AlphaFoldDB" id="A0AAQ3TZ44"/>
<dbReference type="InterPro" id="IPR000719">
    <property type="entry name" value="Prot_kinase_dom"/>
</dbReference>
<keyword evidence="3 6" id="KW-0547">Nucleotide-binding</keyword>
<accession>A0AAQ3TZ44</accession>